<name>A0AAD8AN30_DIPPU</name>
<feature type="non-terminal residue" evidence="1">
    <location>
        <position position="56"/>
    </location>
</feature>
<reference evidence="1" key="2">
    <citation type="submission" date="2023-05" db="EMBL/GenBank/DDBJ databases">
        <authorList>
            <person name="Fouks B."/>
        </authorList>
    </citation>
    <scope>NUCLEOTIDE SEQUENCE</scope>
    <source>
        <strain evidence="1">Stay&amp;Tobe</strain>
        <tissue evidence="1">Testes</tissue>
    </source>
</reference>
<comment type="caution">
    <text evidence="1">The sequence shown here is derived from an EMBL/GenBank/DDBJ whole genome shotgun (WGS) entry which is preliminary data.</text>
</comment>
<proteinExistence type="predicted"/>
<organism evidence="1 2">
    <name type="scientific">Diploptera punctata</name>
    <name type="common">Pacific beetle cockroach</name>
    <dbReference type="NCBI Taxonomy" id="6984"/>
    <lineage>
        <taxon>Eukaryota</taxon>
        <taxon>Metazoa</taxon>
        <taxon>Ecdysozoa</taxon>
        <taxon>Arthropoda</taxon>
        <taxon>Hexapoda</taxon>
        <taxon>Insecta</taxon>
        <taxon>Pterygota</taxon>
        <taxon>Neoptera</taxon>
        <taxon>Polyneoptera</taxon>
        <taxon>Dictyoptera</taxon>
        <taxon>Blattodea</taxon>
        <taxon>Blaberoidea</taxon>
        <taxon>Blaberidae</taxon>
        <taxon>Diplopterinae</taxon>
        <taxon>Diploptera</taxon>
    </lineage>
</organism>
<protein>
    <submittedName>
        <fullName evidence="1">Uncharacterized protein</fullName>
    </submittedName>
</protein>
<accession>A0AAD8AN30</accession>
<feature type="non-terminal residue" evidence="1">
    <location>
        <position position="1"/>
    </location>
</feature>
<reference evidence="1" key="1">
    <citation type="journal article" date="2023" name="IScience">
        <title>Live-bearing cockroach genome reveals convergent evolutionary mechanisms linked to viviparity in insects and beyond.</title>
        <authorList>
            <person name="Fouks B."/>
            <person name="Harrison M.C."/>
            <person name="Mikhailova A.A."/>
            <person name="Marchal E."/>
            <person name="English S."/>
            <person name="Carruthers M."/>
            <person name="Jennings E.C."/>
            <person name="Chiamaka E.L."/>
            <person name="Frigard R.A."/>
            <person name="Pippel M."/>
            <person name="Attardo G.M."/>
            <person name="Benoit J.B."/>
            <person name="Bornberg-Bauer E."/>
            <person name="Tobe S.S."/>
        </authorList>
    </citation>
    <scope>NUCLEOTIDE SEQUENCE</scope>
    <source>
        <strain evidence="1">Stay&amp;Tobe</strain>
    </source>
</reference>
<dbReference type="AlphaFoldDB" id="A0AAD8AN30"/>
<gene>
    <name evidence="1" type="ORF">L9F63_000572</name>
</gene>
<keyword evidence="2" id="KW-1185">Reference proteome</keyword>
<evidence type="ECO:0000313" key="2">
    <source>
        <dbReference type="Proteomes" id="UP001233999"/>
    </source>
</evidence>
<sequence length="56" mass="6212">EACGTVDRDLRIEISGEKDFSPVGLPTVSFAFRTSPAERAKHKVRCCYSACDRFTS</sequence>
<evidence type="ECO:0000313" key="1">
    <source>
        <dbReference type="EMBL" id="KAJ9601277.1"/>
    </source>
</evidence>
<dbReference type="Proteomes" id="UP001233999">
    <property type="component" value="Unassembled WGS sequence"/>
</dbReference>
<dbReference type="EMBL" id="JASPKZ010000024">
    <property type="protein sequence ID" value="KAJ9601277.1"/>
    <property type="molecule type" value="Genomic_DNA"/>
</dbReference>